<dbReference type="HAMAP" id="MF_00226_B">
    <property type="entry name" value="CinA_B"/>
    <property type="match status" value="1"/>
</dbReference>
<evidence type="ECO:0000313" key="3">
    <source>
        <dbReference type="EMBL" id="MBC9825221.1"/>
    </source>
</evidence>
<dbReference type="InterPro" id="IPR050101">
    <property type="entry name" value="CinA"/>
</dbReference>
<gene>
    <name evidence="1" type="primary">cinA</name>
    <name evidence="3" type="ORF">GLO26_05160</name>
</gene>
<dbReference type="InterPro" id="IPR041424">
    <property type="entry name" value="CinA_KH"/>
</dbReference>
<evidence type="ECO:0000259" key="2">
    <source>
        <dbReference type="SMART" id="SM00852"/>
    </source>
</evidence>
<sequence length="427" mass="47357">MNAEIIAIGTELLMGQVVNTNASFLSRELSSLGINVYHQIVVGDNPTRLAEVIEAAEQRSDLIILSGGLGPTKDDITKQVLAEHLNKKLILDKSTMEKITMYHESRKRLMTENNRLQAMVIEESTILKNETGLAAGMFLTQNNQFYVLLPGPPSELEPMFIKEVKPLLMKKNQNETYIVSRVMRFFDIGESQLAAELDDLIEHQENPTLATYAGKHEVTLRLTANGSSEEACYLLLDNMEVSIQKRIGSYFYGYGEDNRLENVVADLLKERKLTLTAAESLTGGAFQSQLTSISGASQYFKGGIVTYSNESKKEILGVSKETIKNEGAVSAQCAIEMAQNAREMFNVDLGLSFTGVAGPDKLENQEVGTVWIGLSVKGQPTFAKEYHLGKGRENNRDRSVMSGLELIRRTLLNLPIHQKVFSGKKVE</sequence>
<organism evidence="3 4">
    <name type="scientific">Carnobacterium inhibens</name>
    <dbReference type="NCBI Taxonomy" id="147709"/>
    <lineage>
        <taxon>Bacteria</taxon>
        <taxon>Bacillati</taxon>
        <taxon>Bacillota</taxon>
        <taxon>Bacilli</taxon>
        <taxon>Lactobacillales</taxon>
        <taxon>Carnobacteriaceae</taxon>
        <taxon>Carnobacterium</taxon>
    </lineage>
</organism>
<name>A0ABR7TCZ3_9LACT</name>
<dbReference type="NCBIfam" id="TIGR00177">
    <property type="entry name" value="molyb_syn"/>
    <property type="match status" value="1"/>
</dbReference>
<dbReference type="NCBIfam" id="TIGR00200">
    <property type="entry name" value="cinA_nterm"/>
    <property type="match status" value="1"/>
</dbReference>
<dbReference type="PIRSF" id="PIRSF006728">
    <property type="entry name" value="CinA"/>
    <property type="match status" value="1"/>
</dbReference>
<dbReference type="Gene3D" id="3.90.950.20">
    <property type="entry name" value="CinA-like"/>
    <property type="match status" value="1"/>
</dbReference>
<keyword evidence="4" id="KW-1185">Reference proteome</keyword>
<dbReference type="Gene3D" id="3.30.70.2860">
    <property type="match status" value="1"/>
</dbReference>
<dbReference type="Gene3D" id="3.40.980.10">
    <property type="entry name" value="MoaB/Mog-like domain"/>
    <property type="match status" value="1"/>
</dbReference>
<dbReference type="RefSeq" id="WP_187948679.1">
    <property type="nucleotide sequence ID" value="NZ_WNJQ01000003.1"/>
</dbReference>
<dbReference type="InterPro" id="IPR008135">
    <property type="entry name" value="Competence-induced_CinA"/>
</dbReference>
<accession>A0ABR7TCZ3</accession>
<dbReference type="Pfam" id="PF18146">
    <property type="entry name" value="CinA_KH"/>
    <property type="match status" value="1"/>
</dbReference>
<dbReference type="Proteomes" id="UP000638836">
    <property type="component" value="Unassembled WGS sequence"/>
</dbReference>
<dbReference type="Pfam" id="PF00994">
    <property type="entry name" value="MoCF_biosynth"/>
    <property type="match status" value="1"/>
</dbReference>
<feature type="domain" description="MoaB/Mog" evidence="2">
    <location>
        <begin position="4"/>
        <end position="171"/>
    </location>
</feature>
<proteinExistence type="inferred from homology"/>
<dbReference type="InterPro" id="IPR001453">
    <property type="entry name" value="MoaB/Mog_dom"/>
</dbReference>
<dbReference type="SUPFAM" id="SSF142433">
    <property type="entry name" value="CinA-like"/>
    <property type="match status" value="1"/>
</dbReference>
<dbReference type="PANTHER" id="PTHR13939">
    <property type="entry name" value="NICOTINAMIDE-NUCLEOTIDE AMIDOHYDROLASE PNCC"/>
    <property type="match status" value="1"/>
</dbReference>
<comment type="caution">
    <text evidence="3">The sequence shown here is derived from an EMBL/GenBank/DDBJ whole genome shotgun (WGS) entry which is preliminary data.</text>
</comment>
<dbReference type="NCBIfam" id="NF001813">
    <property type="entry name" value="PRK00549.1"/>
    <property type="match status" value="1"/>
</dbReference>
<dbReference type="InterPro" id="IPR036425">
    <property type="entry name" value="MoaB/Mog-like_dom_sf"/>
</dbReference>
<dbReference type="InterPro" id="IPR008136">
    <property type="entry name" value="CinA_C"/>
</dbReference>
<reference evidence="3 4" key="1">
    <citation type="journal article" date="2020" name="Microorganisms">
        <title>New Insight into Antimicrobial Compounds from Food and Marine-Sourced Carnobacterium Species through Phenotype and Genome Analyses.</title>
        <authorList>
            <person name="Begrem S."/>
            <person name="Ivaniuk F."/>
            <person name="Gigout-Chevalier F."/>
            <person name="Kolypczuk L."/>
            <person name="Bonnetot S."/>
            <person name="Leroi F."/>
            <person name="Grovel O."/>
            <person name="Delbarre-Ladrat C."/>
            <person name="Passerini D."/>
        </authorList>
    </citation>
    <scope>NUCLEOTIDE SEQUENCE [LARGE SCALE GENOMIC DNA]</scope>
    <source>
        <strain evidence="3 4">MIP2551</strain>
    </source>
</reference>
<protein>
    <recommendedName>
        <fullName evidence="1">Putative competence-damage inducible protein</fullName>
    </recommendedName>
</protein>
<dbReference type="NCBIfam" id="TIGR00199">
    <property type="entry name" value="PncC_domain"/>
    <property type="match status" value="1"/>
</dbReference>
<dbReference type="Pfam" id="PF02464">
    <property type="entry name" value="CinA"/>
    <property type="match status" value="1"/>
</dbReference>
<comment type="similarity">
    <text evidence="1">Belongs to the CinA family.</text>
</comment>
<dbReference type="CDD" id="cd00885">
    <property type="entry name" value="cinA"/>
    <property type="match status" value="1"/>
</dbReference>
<evidence type="ECO:0000313" key="4">
    <source>
        <dbReference type="Proteomes" id="UP000638836"/>
    </source>
</evidence>
<evidence type="ECO:0000256" key="1">
    <source>
        <dbReference type="HAMAP-Rule" id="MF_00226"/>
    </source>
</evidence>
<dbReference type="PANTHER" id="PTHR13939:SF0">
    <property type="entry name" value="NMN AMIDOHYDROLASE-LIKE PROTEIN YFAY"/>
    <property type="match status" value="1"/>
</dbReference>
<dbReference type="EMBL" id="WNJQ01000003">
    <property type="protein sequence ID" value="MBC9825221.1"/>
    <property type="molecule type" value="Genomic_DNA"/>
</dbReference>
<dbReference type="SMART" id="SM00852">
    <property type="entry name" value="MoCF_biosynth"/>
    <property type="match status" value="1"/>
</dbReference>
<dbReference type="InterPro" id="IPR036653">
    <property type="entry name" value="CinA-like_C"/>
</dbReference>
<dbReference type="SUPFAM" id="SSF53218">
    <property type="entry name" value="Molybdenum cofactor biosynthesis proteins"/>
    <property type="match status" value="1"/>
</dbReference>